<protein>
    <submittedName>
        <fullName evidence="2">Unannotated protein</fullName>
    </submittedName>
</protein>
<dbReference type="AlphaFoldDB" id="A0A6J6J2C1"/>
<reference evidence="2" key="1">
    <citation type="submission" date="2020-05" db="EMBL/GenBank/DDBJ databases">
        <authorList>
            <person name="Chiriac C."/>
            <person name="Salcher M."/>
            <person name="Ghai R."/>
            <person name="Kavagutti S V."/>
        </authorList>
    </citation>
    <scope>NUCLEOTIDE SEQUENCE</scope>
</reference>
<feature type="region of interest" description="Disordered" evidence="1">
    <location>
        <begin position="111"/>
        <end position="151"/>
    </location>
</feature>
<dbReference type="EMBL" id="CAFBLO010000029">
    <property type="protein sequence ID" value="CAB4864790.1"/>
    <property type="molecule type" value="Genomic_DNA"/>
</dbReference>
<organism evidence="2">
    <name type="scientific">freshwater metagenome</name>
    <dbReference type="NCBI Taxonomy" id="449393"/>
    <lineage>
        <taxon>unclassified sequences</taxon>
        <taxon>metagenomes</taxon>
        <taxon>ecological metagenomes</taxon>
    </lineage>
</organism>
<evidence type="ECO:0000313" key="2">
    <source>
        <dbReference type="EMBL" id="CAB4631177.1"/>
    </source>
</evidence>
<gene>
    <name evidence="2" type="ORF">UFOPK1961_00765</name>
    <name evidence="3" type="ORF">UFOPK3364_00443</name>
</gene>
<evidence type="ECO:0000256" key="1">
    <source>
        <dbReference type="SAM" id="MobiDB-lite"/>
    </source>
</evidence>
<name>A0A6J6J2C1_9ZZZZ</name>
<evidence type="ECO:0000313" key="3">
    <source>
        <dbReference type="EMBL" id="CAB4864790.1"/>
    </source>
</evidence>
<proteinExistence type="predicted"/>
<sequence>MESKGVARRAPLAMVGWTMNPADRLGQRHEPAILSNRFGHRVIEFGKDIEHDAQRFRDLPRRDRARCRIDRNGRLRPEFSDLVRDVLVLIKQFVIGMGQLPLTAELADLSRKDSTHTAAKGVRSPGLVEKRQRQGSGSVRNHDFEKRTLPPIHRPIIDSNHLGHDCHRLVEGKGIERCQFTAFSVSSRVMTKKPTDSVEPERLSQCLRRSVADYPRKRGVKECGGFSHGFTLPPLHGAFRDWGRGR</sequence>
<accession>A0A6J6J2C1</accession>
<dbReference type="EMBL" id="CAEZVJ010000079">
    <property type="protein sequence ID" value="CAB4631177.1"/>
    <property type="molecule type" value="Genomic_DNA"/>
</dbReference>